<feature type="transmembrane region" description="Helical" evidence="4">
    <location>
        <begin position="155"/>
        <end position="175"/>
    </location>
</feature>
<feature type="transmembrane region" description="Helical" evidence="4">
    <location>
        <begin position="336"/>
        <end position="353"/>
    </location>
</feature>
<feature type="transmembrane region" description="Helical" evidence="4">
    <location>
        <begin position="92"/>
        <end position="111"/>
    </location>
</feature>
<feature type="transmembrane region" description="Helical" evidence="4">
    <location>
        <begin position="359"/>
        <end position="386"/>
    </location>
</feature>
<keyword evidence="7" id="KW-1185">Reference proteome</keyword>
<evidence type="ECO:0000259" key="5">
    <source>
        <dbReference type="PROSITE" id="PS50850"/>
    </source>
</evidence>
<dbReference type="GO" id="GO:0032218">
    <property type="term" value="P:riboflavin transport"/>
    <property type="evidence" value="ECO:0007669"/>
    <property type="project" value="TreeGrafter"/>
</dbReference>
<reference evidence="6 7" key="1">
    <citation type="submission" date="2016-05" db="EMBL/GenBank/DDBJ databases">
        <title>Comparative genomics of biotechnologically important yeasts.</title>
        <authorList>
            <consortium name="DOE Joint Genome Institute"/>
            <person name="Riley R."/>
            <person name="Haridas S."/>
            <person name="Wolfe K.H."/>
            <person name="Lopes M.R."/>
            <person name="Hittinger C.T."/>
            <person name="Goker M."/>
            <person name="Salamov A."/>
            <person name="Wisecaver J."/>
            <person name="Long T.M."/>
            <person name="Aerts A.L."/>
            <person name="Barry K."/>
            <person name="Choi C."/>
            <person name="Clum A."/>
            <person name="Coughlan A.Y."/>
            <person name="Deshpande S."/>
            <person name="Douglass A.P."/>
            <person name="Hanson S.J."/>
            <person name="Klenk H.-P."/>
            <person name="LaButti K."/>
            <person name="Lapidus A."/>
            <person name="Lindquist E."/>
            <person name="Lipzen A."/>
            <person name="Meier-kolthoff J.P."/>
            <person name="Ohm R.A."/>
            <person name="Otillar R.P."/>
            <person name="Pangilinan J."/>
            <person name="Peng Y."/>
            <person name="Rokas A."/>
            <person name="Rosa C.A."/>
            <person name="Scheuner C."/>
            <person name="Sibirny A.A."/>
            <person name="Slot J.C."/>
            <person name="Stielow J.B."/>
            <person name="Sun H."/>
            <person name="Kurtzman C.P."/>
            <person name="Blackwell M."/>
            <person name="Grigoriev I.V."/>
            <person name="Jeffries T.W."/>
        </authorList>
    </citation>
    <scope>NUCLEOTIDE SEQUENCE [LARGE SCALE GENOMIC DNA]</scope>
    <source>
        <strain evidence="6 7">NRRL YB-4993</strain>
    </source>
</reference>
<dbReference type="GO" id="GO:0022857">
    <property type="term" value="F:transmembrane transporter activity"/>
    <property type="evidence" value="ECO:0007669"/>
    <property type="project" value="InterPro"/>
</dbReference>
<dbReference type="Gene3D" id="1.20.1250.20">
    <property type="entry name" value="MFS general substrate transporter like domains"/>
    <property type="match status" value="1"/>
</dbReference>
<dbReference type="InterPro" id="IPR036259">
    <property type="entry name" value="MFS_trans_sf"/>
</dbReference>
<dbReference type="PANTHER" id="PTHR11360">
    <property type="entry name" value="MONOCARBOXYLATE TRANSPORTER"/>
    <property type="match status" value="1"/>
</dbReference>
<feature type="region of interest" description="Disordered" evidence="3">
    <location>
        <begin position="1"/>
        <end position="43"/>
    </location>
</feature>
<dbReference type="SUPFAM" id="SSF103473">
    <property type="entry name" value="MFS general substrate transporter"/>
    <property type="match status" value="1"/>
</dbReference>
<feature type="transmembrane region" description="Helical" evidence="4">
    <location>
        <begin position="209"/>
        <end position="231"/>
    </location>
</feature>
<dbReference type="STRING" id="869754.A0A1A0HC94"/>
<evidence type="ECO:0000256" key="3">
    <source>
        <dbReference type="SAM" id="MobiDB-lite"/>
    </source>
</evidence>
<feature type="transmembrane region" description="Helical" evidence="4">
    <location>
        <begin position="429"/>
        <end position="451"/>
    </location>
</feature>
<evidence type="ECO:0000313" key="7">
    <source>
        <dbReference type="Proteomes" id="UP000092555"/>
    </source>
</evidence>
<proteinExistence type="inferred from homology"/>
<feature type="transmembrane region" description="Helical" evidence="4">
    <location>
        <begin position="271"/>
        <end position="293"/>
    </location>
</feature>
<keyword evidence="4" id="KW-0812">Transmembrane</keyword>
<comment type="caution">
    <text evidence="6">The sequence shown here is derived from an EMBL/GenBank/DDBJ whole genome shotgun (WGS) entry which is preliminary data.</text>
</comment>
<dbReference type="RefSeq" id="XP_018712125.1">
    <property type="nucleotide sequence ID" value="XM_018859284.1"/>
</dbReference>
<feature type="transmembrane region" description="Helical" evidence="4">
    <location>
        <begin position="398"/>
        <end position="417"/>
    </location>
</feature>
<dbReference type="InterPro" id="IPR011701">
    <property type="entry name" value="MFS"/>
</dbReference>
<keyword evidence="4" id="KW-0472">Membrane</keyword>
<dbReference type="Pfam" id="PF07690">
    <property type="entry name" value="MFS_1"/>
    <property type="match status" value="1"/>
</dbReference>
<dbReference type="PANTHER" id="PTHR11360:SF177">
    <property type="entry name" value="RIBOFLAVIN TRANSPORTER MCH5"/>
    <property type="match status" value="1"/>
</dbReference>
<organism evidence="6 7">
    <name type="scientific">Metschnikowia bicuspidata var. bicuspidata NRRL YB-4993</name>
    <dbReference type="NCBI Taxonomy" id="869754"/>
    <lineage>
        <taxon>Eukaryota</taxon>
        <taxon>Fungi</taxon>
        <taxon>Dikarya</taxon>
        <taxon>Ascomycota</taxon>
        <taxon>Saccharomycotina</taxon>
        <taxon>Pichiomycetes</taxon>
        <taxon>Metschnikowiaceae</taxon>
        <taxon>Metschnikowia</taxon>
    </lineage>
</organism>
<sequence length="460" mass="48540">MASDSIELRSTGHGSTTKTRGNDTNTRGNDTNTSGNDTNTSGNSYPEGGWKAYLVVLGSHLGLMVHFGILNAVGAVQAYVSSHQLAGEAVSSVSWVFSIYMCLPFFLGALVGPVFDRRGSKQLLAASTALLFAGFLALSFSLLIVAFLFSLSLCLGTAHALAIPPLVSLLSHWFLVHRGKALGLASLGGSVGGTIWPLVLQALYGSVGYAWAIRVVGAVAVCLLAASVFLVELRFTLRTHSPPEQAASKTRRLAASMRRHLDVSAFREPRFAALVAGVFLTEIALLSVVTYLASYALAHGFSEKHSLLLLTLLNAAGIPGRYLLGLMADRYGSVNTMVVMLSGFCVSIFAVWLPGGGSAALWGFAAFFGFCSSSILSLTPVCLGLFTPVAVFGRCYGLMYTFSSTGILFGIPVGSAIIDDSSVASYRNFTVFCGCFAVAGTVSWGVCRYLLVGARLNVKV</sequence>
<evidence type="ECO:0000256" key="4">
    <source>
        <dbReference type="SAM" id="Phobius"/>
    </source>
</evidence>
<keyword evidence="4" id="KW-1133">Transmembrane helix</keyword>
<evidence type="ECO:0000313" key="6">
    <source>
        <dbReference type="EMBL" id="OBA21615.1"/>
    </source>
</evidence>
<accession>A0A1A0HC94</accession>
<evidence type="ECO:0000256" key="2">
    <source>
        <dbReference type="ARBA" id="ARBA00006727"/>
    </source>
</evidence>
<dbReference type="OrthoDB" id="6509908at2759"/>
<gene>
    <name evidence="6" type="ORF">METBIDRAFT_87680</name>
</gene>
<protein>
    <submittedName>
        <fullName evidence="6">MFS general substrate transporter</fullName>
    </submittedName>
</protein>
<dbReference type="Proteomes" id="UP000092555">
    <property type="component" value="Unassembled WGS sequence"/>
</dbReference>
<dbReference type="GeneID" id="30032259"/>
<comment type="subcellular location">
    <subcellularLocation>
        <location evidence="1">Membrane</location>
        <topology evidence="1">Multi-pass membrane protein</topology>
    </subcellularLocation>
</comment>
<dbReference type="GO" id="GO:0016020">
    <property type="term" value="C:membrane"/>
    <property type="evidence" value="ECO:0007669"/>
    <property type="project" value="UniProtKB-SubCell"/>
</dbReference>
<name>A0A1A0HC94_9ASCO</name>
<feature type="compositionally biased region" description="Low complexity" evidence="3">
    <location>
        <begin position="15"/>
        <end position="43"/>
    </location>
</feature>
<dbReference type="InterPro" id="IPR020846">
    <property type="entry name" value="MFS_dom"/>
</dbReference>
<evidence type="ECO:0000256" key="1">
    <source>
        <dbReference type="ARBA" id="ARBA00004141"/>
    </source>
</evidence>
<dbReference type="InterPro" id="IPR050327">
    <property type="entry name" value="Proton-linked_MCT"/>
</dbReference>
<feature type="transmembrane region" description="Helical" evidence="4">
    <location>
        <begin position="182"/>
        <end position="203"/>
    </location>
</feature>
<dbReference type="PROSITE" id="PS50850">
    <property type="entry name" value="MFS"/>
    <property type="match status" value="1"/>
</dbReference>
<comment type="similarity">
    <text evidence="2">Belongs to the major facilitator superfamily. Monocarboxylate porter (TC 2.A.1.13) family.</text>
</comment>
<feature type="transmembrane region" description="Helical" evidence="4">
    <location>
        <begin position="305"/>
        <end position="324"/>
    </location>
</feature>
<feature type="transmembrane region" description="Helical" evidence="4">
    <location>
        <begin position="123"/>
        <end position="149"/>
    </location>
</feature>
<feature type="domain" description="Major facilitator superfamily (MFS) profile" evidence="5">
    <location>
        <begin position="52"/>
        <end position="460"/>
    </location>
</feature>
<dbReference type="AlphaFoldDB" id="A0A1A0HC94"/>
<dbReference type="EMBL" id="LXTC01000003">
    <property type="protein sequence ID" value="OBA21615.1"/>
    <property type="molecule type" value="Genomic_DNA"/>
</dbReference>
<feature type="transmembrane region" description="Helical" evidence="4">
    <location>
        <begin position="52"/>
        <end position="80"/>
    </location>
</feature>